<evidence type="ECO:0000256" key="1">
    <source>
        <dbReference type="SAM" id="SignalP"/>
    </source>
</evidence>
<feature type="signal peptide" evidence="1">
    <location>
        <begin position="1"/>
        <end position="16"/>
    </location>
</feature>
<dbReference type="EMBL" id="KV441550">
    <property type="protein sequence ID" value="OAG08294.1"/>
    <property type="molecule type" value="Genomic_DNA"/>
</dbReference>
<dbReference type="Proteomes" id="UP000077069">
    <property type="component" value="Unassembled WGS sequence"/>
</dbReference>
<dbReference type="RefSeq" id="XP_018038659.1">
    <property type="nucleotide sequence ID" value="XM_018180058.1"/>
</dbReference>
<reference evidence="2 3" key="1">
    <citation type="submission" date="2016-05" db="EMBL/GenBank/DDBJ databases">
        <title>Comparative analysis of secretome profiles of manganese(II)-oxidizing ascomycete fungi.</title>
        <authorList>
            <consortium name="DOE Joint Genome Institute"/>
            <person name="Zeiner C.A."/>
            <person name="Purvine S.O."/>
            <person name="Zink E.M."/>
            <person name="Wu S."/>
            <person name="Pasa-Tolic L."/>
            <person name="Chaput D.L."/>
            <person name="Haridas S."/>
            <person name="Grigoriev I.V."/>
            <person name="Santelli C.M."/>
            <person name="Hansel C.M."/>
        </authorList>
    </citation>
    <scope>NUCLEOTIDE SEQUENCE [LARGE SCALE GENOMIC DNA]</scope>
    <source>
        <strain evidence="2 3">AP3s5-JAC2a</strain>
    </source>
</reference>
<evidence type="ECO:0000313" key="2">
    <source>
        <dbReference type="EMBL" id="OAG08294.1"/>
    </source>
</evidence>
<keyword evidence="1" id="KW-0732">Signal</keyword>
<name>A0A177CL67_9PLEO</name>
<protein>
    <submittedName>
        <fullName evidence="2">Uncharacterized protein</fullName>
    </submittedName>
</protein>
<dbReference type="AlphaFoldDB" id="A0A177CL67"/>
<organism evidence="2 3">
    <name type="scientific">Paraphaeosphaeria sporulosa</name>
    <dbReference type="NCBI Taxonomy" id="1460663"/>
    <lineage>
        <taxon>Eukaryota</taxon>
        <taxon>Fungi</taxon>
        <taxon>Dikarya</taxon>
        <taxon>Ascomycota</taxon>
        <taxon>Pezizomycotina</taxon>
        <taxon>Dothideomycetes</taxon>
        <taxon>Pleosporomycetidae</taxon>
        <taxon>Pleosporales</taxon>
        <taxon>Massarineae</taxon>
        <taxon>Didymosphaeriaceae</taxon>
        <taxon>Paraphaeosphaeria</taxon>
    </lineage>
</organism>
<evidence type="ECO:0000313" key="3">
    <source>
        <dbReference type="Proteomes" id="UP000077069"/>
    </source>
</evidence>
<gene>
    <name evidence="2" type="ORF">CC84DRAFT_1173804</name>
</gene>
<feature type="chain" id="PRO_5008058323" evidence="1">
    <location>
        <begin position="17"/>
        <end position="130"/>
    </location>
</feature>
<sequence length="130" mass="13883">MKAAIAFLILAASASAAPIAGRAPLAESTLNTRVGAFSAEACYGDWCETKREASPDKRDSTLNNRVGAFSAEACYGDWCETKREVAGHSAKEPREANAKTINTRVGAFSAEACYGDWCETKREAKAEAEN</sequence>
<dbReference type="InParanoid" id="A0A177CL67"/>
<accession>A0A177CL67</accession>
<keyword evidence="3" id="KW-1185">Reference proteome</keyword>
<dbReference type="OrthoDB" id="10487053at2759"/>
<dbReference type="GeneID" id="28763544"/>
<proteinExistence type="predicted"/>